<dbReference type="CDD" id="cd08761">
    <property type="entry name" value="Cyt_b561_CYB561D2_like"/>
    <property type="match status" value="1"/>
</dbReference>
<dbReference type="InterPro" id="IPR045150">
    <property type="entry name" value="CYB561D1/2"/>
</dbReference>
<dbReference type="RefSeq" id="XP_031873944.1">
    <property type="nucleotide sequence ID" value="XM_032009890.1"/>
</dbReference>
<dbReference type="GO" id="GO:0046872">
    <property type="term" value="F:metal ion binding"/>
    <property type="evidence" value="ECO:0007669"/>
    <property type="project" value="UniProtKB-KW"/>
</dbReference>
<dbReference type="Proteomes" id="UP000254866">
    <property type="component" value="Unassembled WGS sequence"/>
</dbReference>
<name>A0A370U0I8_9HELO</name>
<sequence>MATATGIPEAIPDTLMHPREDQRDGVGEYEPLLGRRGDASQVEGQALYRNIFLGTAVIAQAGIILLVASVWANVFLHRLILFSAHPLLNSAGLLAITQSILVLQPTHTAQQKRQGTITHFTINNLSIDALVAGLVIIEYNKISQGFSHFKSAHAILGLITYVLLAVQAFVGATAYFVPQLYGSVDKGKSLYKWHRATGYLILVMMLATMCAATQTDYNQTTLGIKLWAVLVSSILILIGVLPRIKKQKLDFS</sequence>
<feature type="transmembrane region" description="Helical" evidence="12">
    <location>
        <begin position="124"/>
        <end position="142"/>
    </location>
</feature>
<evidence type="ECO:0000256" key="9">
    <source>
        <dbReference type="ARBA" id="ARBA00023004"/>
    </source>
</evidence>
<feature type="domain" description="Cytochrome b561" evidence="13">
    <location>
        <begin position="47"/>
        <end position="250"/>
    </location>
</feature>
<keyword evidence="9" id="KW-0408">Iron</keyword>
<feature type="region of interest" description="Disordered" evidence="11">
    <location>
        <begin position="1"/>
        <end position="30"/>
    </location>
</feature>
<evidence type="ECO:0000256" key="10">
    <source>
        <dbReference type="ARBA" id="ARBA00023136"/>
    </source>
</evidence>
<evidence type="ECO:0000256" key="6">
    <source>
        <dbReference type="ARBA" id="ARBA00022723"/>
    </source>
</evidence>
<keyword evidence="15" id="KW-1185">Reference proteome</keyword>
<organism evidence="14 15">
    <name type="scientific">Venustampulla echinocandica</name>
    <dbReference type="NCBI Taxonomy" id="2656787"/>
    <lineage>
        <taxon>Eukaryota</taxon>
        <taxon>Fungi</taxon>
        <taxon>Dikarya</taxon>
        <taxon>Ascomycota</taxon>
        <taxon>Pezizomycotina</taxon>
        <taxon>Leotiomycetes</taxon>
        <taxon>Helotiales</taxon>
        <taxon>Pleuroascaceae</taxon>
        <taxon>Venustampulla</taxon>
    </lineage>
</organism>
<protein>
    <recommendedName>
        <fullName evidence="13">Cytochrome b561 domain-containing protein</fullName>
    </recommendedName>
</protein>
<evidence type="ECO:0000313" key="15">
    <source>
        <dbReference type="Proteomes" id="UP000254866"/>
    </source>
</evidence>
<dbReference type="PANTHER" id="PTHR15422">
    <property type="entry name" value="OS05G0565100 PROTEIN"/>
    <property type="match status" value="1"/>
</dbReference>
<comment type="subcellular location">
    <subcellularLocation>
        <location evidence="2">Membrane</location>
        <topology evidence="2">Multi-pass membrane protein</topology>
    </subcellularLocation>
</comment>
<dbReference type="SMART" id="SM00665">
    <property type="entry name" value="B561"/>
    <property type="match status" value="1"/>
</dbReference>
<dbReference type="Pfam" id="PF03188">
    <property type="entry name" value="Cytochrom_B561"/>
    <property type="match status" value="1"/>
</dbReference>
<feature type="transmembrane region" description="Helical" evidence="12">
    <location>
        <begin position="197"/>
        <end position="214"/>
    </location>
</feature>
<evidence type="ECO:0000256" key="1">
    <source>
        <dbReference type="ARBA" id="ARBA00001970"/>
    </source>
</evidence>
<dbReference type="GO" id="GO:0140575">
    <property type="term" value="F:transmembrane monodehydroascorbate reductase activity"/>
    <property type="evidence" value="ECO:0007669"/>
    <property type="project" value="InterPro"/>
</dbReference>
<dbReference type="AlphaFoldDB" id="A0A370U0I8"/>
<proteinExistence type="predicted"/>
<evidence type="ECO:0000256" key="8">
    <source>
        <dbReference type="ARBA" id="ARBA00022989"/>
    </source>
</evidence>
<evidence type="ECO:0000256" key="7">
    <source>
        <dbReference type="ARBA" id="ARBA00022982"/>
    </source>
</evidence>
<keyword evidence="10 12" id="KW-0472">Membrane</keyword>
<feature type="transmembrane region" description="Helical" evidence="12">
    <location>
        <begin position="226"/>
        <end position="244"/>
    </location>
</feature>
<evidence type="ECO:0000313" key="14">
    <source>
        <dbReference type="EMBL" id="RDL41288.1"/>
    </source>
</evidence>
<reference evidence="14 15" key="1">
    <citation type="journal article" date="2018" name="IMA Fungus">
        <title>IMA Genome-F 9: Draft genome sequence of Annulohypoxylon stygium, Aspergillus mulundensis, Berkeleyomyces basicola (syn. Thielaviopsis basicola), Ceratocystis smalleyi, two Cercospora beticola strains, Coleophoma cylindrospora, Fusarium fracticaudum, Phialophora cf. hyalina, and Morchella septimelata.</title>
        <authorList>
            <person name="Wingfield B.D."/>
            <person name="Bills G.F."/>
            <person name="Dong Y."/>
            <person name="Huang W."/>
            <person name="Nel W.J."/>
            <person name="Swalarsk-Parry B.S."/>
            <person name="Vaghefi N."/>
            <person name="Wilken P.M."/>
            <person name="An Z."/>
            <person name="de Beer Z.W."/>
            <person name="De Vos L."/>
            <person name="Chen L."/>
            <person name="Duong T.A."/>
            <person name="Gao Y."/>
            <person name="Hammerbacher A."/>
            <person name="Kikkert J.R."/>
            <person name="Li Y."/>
            <person name="Li H."/>
            <person name="Li K."/>
            <person name="Li Q."/>
            <person name="Liu X."/>
            <person name="Ma X."/>
            <person name="Naidoo K."/>
            <person name="Pethybridge S.J."/>
            <person name="Sun J."/>
            <person name="Steenkamp E.T."/>
            <person name="van der Nest M.A."/>
            <person name="van Wyk S."/>
            <person name="Wingfield M.J."/>
            <person name="Xiong C."/>
            <person name="Yue Q."/>
            <person name="Zhang X."/>
        </authorList>
    </citation>
    <scope>NUCLEOTIDE SEQUENCE [LARGE SCALE GENOMIC DNA]</scope>
    <source>
        <strain evidence="14 15">BP 5553</strain>
    </source>
</reference>
<feature type="transmembrane region" description="Helical" evidence="12">
    <location>
        <begin position="51"/>
        <end position="74"/>
    </location>
</feature>
<accession>A0A370U0I8</accession>
<keyword evidence="8 12" id="KW-1133">Transmembrane helix</keyword>
<keyword evidence="7" id="KW-0249">Electron transport</keyword>
<dbReference type="Gene3D" id="1.20.120.1770">
    <property type="match status" value="1"/>
</dbReference>
<keyword evidence="6" id="KW-0479">Metal-binding</keyword>
<dbReference type="PROSITE" id="PS50939">
    <property type="entry name" value="CYTOCHROME_B561"/>
    <property type="match status" value="1"/>
</dbReference>
<evidence type="ECO:0000256" key="11">
    <source>
        <dbReference type="SAM" id="MobiDB-lite"/>
    </source>
</evidence>
<evidence type="ECO:0000256" key="12">
    <source>
        <dbReference type="SAM" id="Phobius"/>
    </source>
</evidence>
<feature type="transmembrane region" description="Helical" evidence="12">
    <location>
        <begin position="154"/>
        <end position="177"/>
    </location>
</feature>
<dbReference type="GeneID" id="43594116"/>
<dbReference type="InterPro" id="IPR006593">
    <property type="entry name" value="Cyt_b561/ferric_Rdtase_TM"/>
</dbReference>
<evidence type="ECO:0000256" key="2">
    <source>
        <dbReference type="ARBA" id="ARBA00004141"/>
    </source>
</evidence>
<dbReference type="GO" id="GO:0016020">
    <property type="term" value="C:membrane"/>
    <property type="evidence" value="ECO:0007669"/>
    <property type="project" value="UniProtKB-SubCell"/>
</dbReference>
<keyword evidence="5 12" id="KW-0812">Transmembrane</keyword>
<dbReference type="EMBL" id="NPIC01000001">
    <property type="protein sequence ID" value="RDL41288.1"/>
    <property type="molecule type" value="Genomic_DNA"/>
</dbReference>
<comment type="cofactor">
    <cofactor evidence="1">
        <name>heme b</name>
        <dbReference type="ChEBI" id="CHEBI:60344"/>
    </cofactor>
</comment>
<keyword evidence="4" id="KW-0349">Heme</keyword>
<feature type="compositionally biased region" description="Basic and acidic residues" evidence="11">
    <location>
        <begin position="16"/>
        <end position="26"/>
    </location>
</feature>
<gene>
    <name evidence="14" type="ORF">BP5553_01267</name>
</gene>
<dbReference type="PANTHER" id="PTHR15422:SF45">
    <property type="entry name" value="CYTOCHROME B561 DOMAIN-CONTAINING PROTEIN"/>
    <property type="match status" value="1"/>
</dbReference>
<dbReference type="OrthoDB" id="432881at2759"/>
<evidence type="ECO:0000256" key="5">
    <source>
        <dbReference type="ARBA" id="ARBA00022692"/>
    </source>
</evidence>
<evidence type="ECO:0000259" key="13">
    <source>
        <dbReference type="PROSITE" id="PS50939"/>
    </source>
</evidence>
<evidence type="ECO:0000256" key="3">
    <source>
        <dbReference type="ARBA" id="ARBA00022448"/>
    </source>
</evidence>
<evidence type="ECO:0000256" key="4">
    <source>
        <dbReference type="ARBA" id="ARBA00022617"/>
    </source>
</evidence>
<comment type="caution">
    <text evidence="14">The sequence shown here is derived from an EMBL/GenBank/DDBJ whole genome shotgun (WGS) entry which is preliminary data.</text>
</comment>
<feature type="transmembrane region" description="Helical" evidence="12">
    <location>
        <begin position="80"/>
        <end position="103"/>
    </location>
</feature>
<keyword evidence="3" id="KW-0813">Transport</keyword>